<feature type="transmembrane region" description="Helical" evidence="8">
    <location>
        <begin position="78"/>
        <end position="98"/>
    </location>
</feature>
<keyword evidence="6 8" id="KW-1133">Transmembrane helix</keyword>
<reference evidence="9" key="1">
    <citation type="submission" date="2024-05" db="EMBL/GenBank/DDBJ databases">
        <title>Planctomycetes of the genus Singulisphaera possess chitinolytic capabilities.</title>
        <authorList>
            <person name="Ivanova A."/>
        </authorList>
    </citation>
    <scope>NUCLEOTIDE SEQUENCE</scope>
    <source>
        <strain evidence="9">Ch08T</strain>
    </source>
</reference>
<feature type="transmembrane region" description="Helical" evidence="8">
    <location>
        <begin position="7"/>
        <end position="34"/>
    </location>
</feature>
<evidence type="ECO:0000256" key="1">
    <source>
        <dbReference type="ARBA" id="ARBA00004651"/>
    </source>
</evidence>
<dbReference type="InterPro" id="IPR052017">
    <property type="entry name" value="TSUP"/>
</dbReference>
<dbReference type="AlphaFoldDB" id="A0AAU7C9V8"/>
<evidence type="ECO:0000256" key="7">
    <source>
        <dbReference type="ARBA" id="ARBA00023136"/>
    </source>
</evidence>
<keyword evidence="7 8" id="KW-0472">Membrane</keyword>
<dbReference type="EMBL" id="CP155447">
    <property type="protein sequence ID" value="XBH01910.1"/>
    <property type="molecule type" value="Genomic_DNA"/>
</dbReference>
<comment type="similarity">
    <text evidence="2 8">Belongs to the 4-toluene sulfonate uptake permease (TSUP) (TC 2.A.102) family.</text>
</comment>
<dbReference type="InterPro" id="IPR002781">
    <property type="entry name" value="TM_pro_TauE-like"/>
</dbReference>
<evidence type="ECO:0000313" key="9">
    <source>
        <dbReference type="EMBL" id="XBH01910.1"/>
    </source>
</evidence>
<keyword evidence="4 8" id="KW-1003">Cell membrane</keyword>
<feature type="transmembrane region" description="Helical" evidence="8">
    <location>
        <begin position="262"/>
        <end position="282"/>
    </location>
</feature>
<comment type="subcellular location">
    <subcellularLocation>
        <location evidence="1 8">Cell membrane</location>
        <topology evidence="1 8">Multi-pass membrane protein</topology>
    </subcellularLocation>
</comment>
<evidence type="ECO:0000256" key="3">
    <source>
        <dbReference type="ARBA" id="ARBA00022448"/>
    </source>
</evidence>
<feature type="transmembrane region" description="Helical" evidence="8">
    <location>
        <begin position="231"/>
        <end position="250"/>
    </location>
</feature>
<organism evidence="9">
    <name type="scientific">Singulisphaera sp. Ch08</name>
    <dbReference type="NCBI Taxonomy" id="3120278"/>
    <lineage>
        <taxon>Bacteria</taxon>
        <taxon>Pseudomonadati</taxon>
        <taxon>Planctomycetota</taxon>
        <taxon>Planctomycetia</taxon>
        <taxon>Isosphaerales</taxon>
        <taxon>Isosphaeraceae</taxon>
        <taxon>Singulisphaera</taxon>
    </lineage>
</organism>
<evidence type="ECO:0000256" key="5">
    <source>
        <dbReference type="ARBA" id="ARBA00022692"/>
    </source>
</evidence>
<dbReference type="GO" id="GO:0005886">
    <property type="term" value="C:plasma membrane"/>
    <property type="evidence" value="ECO:0007669"/>
    <property type="project" value="UniProtKB-SubCell"/>
</dbReference>
<dbReference type="RefSeq" id="WP_406694656.1">
    <property type="nucleotide sequence ID" value="NZ_CP155447.1"/>
</dbReference>
<evidence type="ECO:0000256" key="2">
    <source>
        <dbReference type="ARBA" id="ARBA00009142"/>
    </source>
</evidence>
<evidence type="ECO:0000256" key="8">
    <source>
        <dbReference type="RuleBase" id="RU363041"/>
    </source>
</evidence>
<evidence type="ECO:0000256" key="4">
    <source>
        <dbReference type="ARBA" id="ARBA00022475"/>
    </source>
</evidence>
<keyword evidence="3" id="KW-0813">Transport</keyword>
<evidence type="ECO:0000256" key="6">
    <source>
        <dbReference type="ARBA" id="ARBA00022989"/>
    </source>
</evidence>
<protein>
    <recommendedName>
        <fullName evidence="8">Probable membrane transporter protein</fullName>
    </recommendedName>
</protein>
<feature type="transmembrane region" description="Helical" evidence="8">
    <location>
        <begin position="46"/>
        <end position="66"/>
    </location>
</feature>
<accession>A0AAU7C9V8</accession>
<proteinExistence type="inferred from homology"/>
<dbReference type="Pfam" id="PF01925">
    <property type="entry name" value="TauE"/>
    <property type="match status" value="1"/>
</dbReference>
<keyword evidence="5 8" id="KW-0812">Transmembrane</keyword>
<dbReference type="PANTHER" id="PTHR30269">
    <property type="entry name" value="TRANSMEMBRANE PROTEIN YFCA"/>
    <property type="match status" value="1"/>
</dbReference>
<feature type="transmembrane region" description="Helical" evidence="8">
    <location>
        <begin position="166"/>
        <end position="190"/>
    </location>
</feature>
<dbReference type="PANTHER" id="PTHR30269:SF23">
    <property type="entry name" value="MEMBRANE TRANSPORTER PROTEIN YDHB-RELATED"/>
    <property type="match status" value="1"/>
</dbReference>
<name>A0AAU7C9V8_9BACT</name>
<sequence>MSIGTPAYSLLVGLVSLASGLLGGMLGMAAGIFIVPALTLAFGLDIRYAVGASLVSVIGCSCGSAASAMENRLTNVRLAILLEIGTTLGALTGVMLSGIFPESALYLLFAAILVISAFQMFRKRKADGSQSSPGSPPDRWATRLRLNSSYPDPQLQREVAYGVSRVWLGLFLMYAAGTMSSLLGIGSGVLKVPALDSALRLPIKVSSATSNFMIGVTAAASAGIYYARGDILLDVAAPVALGSILGAYLGAKILMRTSNERIRTLFIVVLLVLAVKMFTAAAQGTNPAVGSWR</sequence>
<gene>
    <name evidence="9" type="ORF">V5E97_26720</name>
</gene>
<feature type="transmembrane region" description="Helical" evidence="8">
    <location>
        <begin position="104"/>
        <end position="121"/>
    </location>
</feature>